<comment type="subcellular location">
    <subcellularLocation>
        <location evidence="1 6">Cell membrane</location>
        <topology evidence="1 6">Multi-pass membrane protein</topology>
    </subcellularLocation>
</comment>
<dbReference type="InterPro" id="IPR045324">
    <property type="entry name" value="Small_multidrug_res"/>
</dbReference>
<protein>
    <submittedName>
        <fullName evidence="8">SMR family transporter</fullName>
    </submittedName>
</protein>
<reference evidence="9" key="1">
    <citation type="journal article" date="2019" name="Int. J. Syst. Evol. Microbiol.">
        <title>The Global Catalogue of Microorganisms (GCM) 10K type strain sequencing project: providing services to taxonomists for standard genome sequencing and annotation.</title>
        <authorList>
            <consortium name="The Broad Institute Genomics Platform"/>
            <consortium name="The Broad Institute Genome Sequencing Center for Infectious Disease"/>
            <person name="Wu L."/>
            <person name="Ma J."/>
        </authorList>
    </citation>
    <scope>NUCLEOTIDE SEQUENCE [LARGE SCALE GENOMIC DNA]</scope>
    <source>
        <strain evidence="9">JCM 15395</strain>
    </source>
</reference>
<evidence type="ECO:0000313" key="9">
    <source>
        <dbReference type="Proteomes" id="UP001500866"/>
    </source>
</evidence>
<dbReference type="PANTHER" id="PTHR30561:SF7">
    <property type="entry name" value="GUANIDINIUM EFFLUX SYSTEM SUBUNIT GDNC-RELATED"/>
    <property type="match status" value="1"/>
</dbReference>
<evidence type="ECO:0000313" key="8">
    <source>
        <dbReference type="EMBL" id="GAA0589051.1"/>
    </source>
</evidence>
<keyword evidence="9" id="KW-1185">Reference proteome</keyword>
<evidence type="ECO:0000256" key="7">
    <source>
        <dbReference type="SAM" id="Phobius"/>
    </source>
</evidence>
<dbReference type="Proteomes" id="UP001500866">
    <property type="component" value="Unassembled WGS sequence"/>
</dbReference>
<accession>A0ABP3QE96</accession>
<evidence type="ECO:0000256" key="1">
    <source>
        <dbReference type="ARBA" id="ARBA00004651"/>
    </source>
</evidence>
<feature type="transmembrane region" description="Helical" evidence="7">
    <location>
        <begin position="55"/>
        <end position="77"/>
    </location>
</feature>
<evidence type="ECO:0000256" key="2">
    <source>
        <dbReference type="ARBA" id="ARBA00022475"/>
    </source>
</evidence>
<keyword evidence="2" id="KW-1003">Cell membrane</keyword>
<feature type="transmembrane region" description="Helical" evidence="7">
    <location>
        <begin position="83"/>
        <end position="102"/>
    </location>
</feature>
<keyword evidence="3 6" id="KW-0812">Transmembrane</keyword>
<comment type="caution">
    <text evidence="8">The sequence shown here is derived from an EMBL/GenBank/DDBJ whole genome shotgun (WGS) entry which is preliminary data.</text>
</comment>
<feature type="transmembrane region" description="Helical" evidence="7">
    <location>
        <begin position="31"/>
        <end position="48"/>
    </location>
</feature>
<evidence type="ECO:0000256" key="6">
    <source>
        <dbReference type="RuleBase" id="RU003942"/>
    </source>
</evidence>
<dbReference type="EMBL" id="BAAADS010000001">
    <property type="protein sequence ID" value="GAA0589051.1"/>
    <property type="molecule type" value="Genomic_DNA"/>
</dbReference>
<sequence length="112" mass="12069">MNKSWNIVFLAGLFEIGWVVGLKHSYNVGTWLLTALAIYFSMHLLIIASRNLPVGTAYAVFTGMGTTGTVILGFTVFGEPFSLAKTVLIAILLTGVIGLKMITSEEEGERAS</sequence>
<keyword evidence="4 7" id="KW-1133">Transmembrane helix</keyword>
<name>A0ABP3QE96_9BACI</name>
<evidence type="ECO:0000256" key="3">
    <source>
        <dbReference type="ARBA" id="ARBA00022692"/>
    </source>
</evidence>
<gene>
    <name evidence="8" type="ORF">GCM10009001_01180</name>
</gene>
<dbReference type="InterPro" id="IPR037185">
    <property type="entry name" value="EmrE-like"/>
</dbReference>
<dbReference type="InterPro" id="IPR000390">
    <property type="entry name" value="Small_drug/metabolite_transptr"/>
</dbReference>
<proteinExistence type="inferred from homology"/>
<comment type="similarity">
    <text evidence="6">Belongs to the drug/metabolite transporter (DMT) superfamily. Small multidrug resistance (SMR) (TC 2.A.7.1) family.</text>
</comment>
<dbReference type="SUPFAM" id="SSF103481">
    <property type="entry name" value="Multidrug resistance efflux transporter EmrE"/>
    <property type="match status" value="1"/>
</dbReference>
<organism evidence="8 9">
    <name type="scientific">Virgibacillus siamensis</name>
    <dbReference type="NCBI Taxonomy" id="480071"/>
    <lineage>
        <taxon>Bacteria</taxon>
        <taxon>Bacillati</taxon>
        <taxon>Bacillota</taxon>
        <taxon>Bacilli</taxon>
        <taxon>Bacillales</taxon>
        <taxon>Bacillaceae</taxon>
        <taxon>Virgibacillus</taxon>
    </lineage>
</organism>
<dbReference type="PANTHER" id="PTHR30561">
    <property type="entry name" value="SMR FAMILY PROTON-DEPENDENT DRUG EFFLUX TRANSPORTER SUGE"/>
    <property type="match status" value="1"/>
</dbReference>
<keyword evidence="5 7" id="KW-0472">Membrane</keyword>
<dbReference type="RefSeq" id="WP_343809296.1">
    <property type="nucleotide sequence ID" value="NZ_BAAADS010000001.1"/>
</dbReference>
<dbReference type="Gene3D" id="1.10.3730.20">
    <property type="match status" value="1"/>
</dbReference>
<evidence type="ECO:0000256" key="5">
    <source>
        <dbReference type="ARBA" id="ARBA00023136"/>
    </source>
</evidence>
<dbReference type="Pfam" id="PF00893">
    <property type="entry name" value="Multi_Drug_Res"/>
    <property type="match status" value="1"/>
</dbReference>
<evidence type="ECO:0000256" key="4">
    <source>
        <dbReference type="ARBA" id="ARBA00022989"/>
    </source>
</evidence>